<evidence type="ECO:0000256" key="1">
    <source>
        <dbReference type="SAM" id="MobiDB-lite"/>
    </source>
</evidence>
<name>A0AA38LNM8_TAXCH</name>
<feature type="region of interest" description="Disordered" evidence="1">
    <location>
        <begin position="51"/>
        <end position="86"/>
    </location>
</feature>
<organism evidence="2 3">
    <name type="scientific">Taxus chinensis</name>
    <name type="common">Chinese yew</name>
    <name type="synonym">Taxus wallichiana var. chinensis</name>
    <dbReference type="NCBI Taxonomy" id="29808"/>
    <lineage>
        <taxon>Eukaryota</taxon>
        <taxon>Viridiplantae</taxon>
        <taxon>Streptophyta</taxon>
        <taxon>Embryophyta</taxon>
        <taxon>Tracheophyta</taxon>
        <taxon>Spermatophyta</taxon>
        <taxon>Pinopsida</taxon>
        <taxon>Pinidae</taxon>
        <taxon>Conifers II</taxon>
        <taxon>Cupressales</taxon>
        <taxon>Taxaceae</taxon>
        <taxon>Taxus</taxon>
    </lineage>
</organism>
<sequence length="86" mass="9974">RNTLAPVLPRPVRLTPQQIEEKREKGLCFNCDYEFRPRHKCAEKKLSYIYGPSEDEEKDADSESEVLVEPEESGDPRPMISCHEIL</sequence>
<dbReference type="AlphaFoldDB" id="A0AA38LNM8"/>
<feature type="non-terminal residue" evidence="2">
    <location>
        <position position="86"/>
    </location>
</feature>
<proteinExistence type="predicted"/>
<accession>A0AA38LNM8</accession>
<evidence type="ECO:0000313" key="3">
    <source>
        <dbReference type="Proteomes" id="UP000824469"/>
    </source>
</evidence>
<dbReference type="Proteomes" id="UP000824469">
    <property type="component" value="Unassembled WGS sequence"/>
</dbReference>
<dbReference type="EMBL" id="JAHRHJ020000001">
    <property type="protein sequence ID" value="KAH9331818.1"/>
    <property type="molecule type" value="Genomic_DNA"/>
</dbReference>
<comment type="caution">
    <text evidence="2">The sequence shown here is derived from an EMBL/GenBank/DDBJ whole genome shotgun (WGS) entry which is preliminary data.</text>
</comment>
<gene>
    <name evidence="2" type="ORF">KI387_003926</name>
</gene>
<feature type="non-terminal residue" evidence="2">
    <location>
        <position position="1"/>
    </location>
</feature>
<reference evidence="2 3" key="1">
    <citation type="journal article" date="2021" name="Nat. Plants">
        <title>The Taxus genome provides insights into paclitaxel biosynthesis.</title>
        <authorList>
            <person name="Xiong X."/>
            <person name="Gou J."/>
            <person name="Liao Q."/>
            <person name="Li Y."/>
            <person name="Zhou Q."/>
            <person name="Bi G."/>
            <person name="Li C."/>
            <person name="Du R."/>
            <person name="Wang X."/>
            <person name="Sun T."/>
            <person name="Guo L."/>
            <person name="Liang H."/>
            <person name="Lu P."/>
            <person name="Wu Y."/>
            <person name="Zhang Z."/>
            <person name="Ro D.K."/>
            <person name="Shang Y."/>
            <person name="Huang S."/>
            <person name="Yan J."/>
        </authorList>
    </citation>
    <scope>NUCLEOTIDE SEQUENCE [LARGE SCALE GENOMIC DNA]</scope>
    <source>
        <strain evidence="2">Ta-2019</strain>
    </source>
</reference>
<evidence type="ECO:0000313" key="2">
    <source>
        <dbReference type="EMBL" id="KAH9331818.1"/>
    </source>
</evidence>
<keyword evidence="3" id="KW-1185">Reference proteome</keyword>
<protein>
    <submittedName>
        <fullName evidence="2">Uncharacterized protein</fullName>
    </submittedName>
</protein>
<feature type="compositionally biased region" description="Acidic residues" evidence="1">
    <location>
        <begin position="53"/>
        <end position="73"/>
    </location>
</feature>